<keyword evidence="3" id="KW-0411">Iron-sulfur</keyword>
<dbReference type="GO" id="GO:0003824">
    <property type="term" value="F:catalytic activity"/>
    <property type="evidence" value="ECO:0007669"/>
    <property type="project" value="InterPro"/>
</dbReference>
<name>A0AAE9ZXR6_9BACT</name>
<dbReference type="GO" id="GO:0046872">
    <property type="term" value="F:metal ion binding"/>
    <property type="evidence" value="ECO:0007669"/>
    <property type="project" value="UniProtKB-KW"/>
</dbReference>
<dbReference type="InterPro" id="IPR040086">
    <property type="entry name" value="MJ0683-like"/>
</dbReference>
<dbReference type="Proteomes" id="UP001218638">
    <property type="component" value="Chromosome"/>
</dbReference>
<dbReference type="SMART" id="SM00729">
    <property type="entry name" value="Elp3"/>
    <property type="match status" value="1"/>
</dbReference>
<dbReference type="InterPro" id="IPR058240">
    <property type="entry name" value="rSAM_sf"/>
</dbReference>
<dbReference type="SFLD" id="SFLDG01084">
    <property type="entry name" value="Uncharacterised_Radical_SAM_Su"/>
    <property type="match status" value="1"/>
</dbReference>
<dbReference type="NCBIfam" id="NF033668">
    <property type="entry name" value="rSAM_PA0069"/>
    <property type="match status" value="1"/>
</dbReference>
<dbReference type="GO" id="GO:0051536">
    <property type="term" value="F:iron-sulfur cluster binding"/>
    <property type="evidence" value="ECO:0007669"/>
    <property type="project" value="UniProtKB-KW"/>
</dbReference>
<evidence type="ECO:0000256" key="2">
    <source>
        <dbReference type="ARBA" id="ARBA00023004"/>
    </source>
</evidence>
<evidence type="ECO:0000259" key="5">
    <source>
        <dbReference type="SMART" id="SM00729"/>
    </source>
</evidence>
<reference evidence="6" key="1">
    <citation type="submission" date="2023-03" db="EMBL/GenBank/DDBJ databases">
        <title>Lomoglobus Profundus gen. nov., sp. nov., a novel member of the phylum Verrucomicrobia, isolated from deep-marine sediment of South China Sea.</title>
        <authorList>
            <person name="Ahmad T."/>
            <person name="Ishaq S.E."/>
            <person name="Wang F."/>
        </authorList>
    </citation>
    <scope>NUCLEOTIDE SEQUENCE</scope>
    <source>
        <strain evidence="6">LMO-M01</strain>
    </source>
</reference>
<dbReference type="SFLD" id="SFLDS00029">
    <property type="entry name" value="Radical_SAM"/>
    <property type="match status" value="1"/>
</dbReference>
<evidence type="ECO:0000313" key="6">
    <source>
        <dbReference type="EMBL" id="WED64885.1"/>
    </source>
</evidence>
<dbReference type="Pfam" id="PF04055">
    <property type="entry name" value="Radical_SAM"/>
    <property type="match status" value="1"/>
</dbReference>
<dbReference type="PANTHER" id="PTHR43432:SF3">
    <property type="entry name" value="SLR0285 PROTEIN"/>
    <property type="match status" value="1"/>
</dbReference>
<dbReference type="Gene3D" id="3.80.30.30">
    <property type="match status" value="1"/>
</dbReference>
<keyword evidence="7" id="KW-1185">Reference proteome</keyword>
<accession>A0AAE9ZXR6</accession>
<dbReference type="KEGG" id="slom:PXH66_21270"/>
<keyword evidence="2" id="KW-0408">Iron</keyword>
<feature type="domain" description="Elp3/MiaA/NifB-like radical SAM core" evidence="5">
    <location>
        <begin position="77"/>
        <end position="304"/>
    </location>
</feature>
<evidence type="ECO:0000256" key="3">
    <source>
        <dbReference type="ARBA" id="ARBA00023014"/>
    </source>
</evidence>
<organism evidence="6 7">
    <name type="scientific">Synoicihabitans lomoniglobus</name>
    <dbReference type="NCBI Taxonomy" id="2909285"/>
    <lineage>
        <taxon>Bacteria</taxon>
        <taxon>Pseudomonadati</taxon>
        <taxon>Verrucomicrobiota</taxon>
        <taxon>Opitutia</taxon>
        <taxon>Opitutales</taxon>
        <taxon>Opitutaceae</taxon>
        <taxon>Synoicihabitans</taxon>
    </lineage>
</organism>
<keyword evidence="1" id="KW-0479">Metal-binding</keyword>
<feature type="compositionally biased region" description="Pro residues" evidence="4">
    <location>
        <begin position="1"/>
        <end position="10"/>
    </location>
</feature>
<sequence>MPPSSDPSPDPLRRHVGRGRGSTINPANRFVPVKLAVDPDAWSDNEDPAELPAPTTQFFDDDSASILSRNDSPDVPFTFGVNPYRGCEHGCAYCYARAYHDYLGWSSGLDFETKILVKRRAPELLRAELSKPTWQPTAIAFSGATDCYQPCERRFQLTRQCLEVALELRNPVGIVTKNRLVTRDLDLLRDFARWEGVNVLITLTSLDPDLARKLEPRAASPTTRLDTMRQLADAGIPVGVMIAPIIPGLTDHEIPSLLQAAADAGATAANRIVLRLPHTVKDLFTDWLDTHAPTKKARVLSRVRELRGGELNVSQWRTRMRGEGPHADNLHRLFEVARRRAGLVPSLPEPNVSAFRRPGGTQLDLL</sequence>
<dbReference type="SUPFAM" id="SSF102114">
    <property type="entry name" value="Radical SAM enzymes"/>
    <property type="match status" value="1"/>
</dbReference>
<feature type="region of interest" description="Disordered" evidence="4">
    <location>
        <begin position="1"/>
        <end position="25"/>
    </location>
</feature>
<evidence type="ECO:0000313" key="7">
    <source>
        <dbReference type="Proteomes" id="UP001218638"/>
    </source>
</evidence>
<evidence type="ECO:0000256" key="1">
    <source>
        <dbReference type="ARBA" id="ARBA00022723"/>
    </source>
</evidence>
<gene>
    <name evidence="6" type="ORF">PXH66_21270</name>
</gene>
<evidence type="ECO:0000256" key="4">
    <source>
        <dbReference type="SAM" id="MobiDB-lite"/>
    </source>
</evidence>
<dbReference type="InterPro" id="IPR007197">
    <property type="entry name" value="rSAM"/>
</dbReference>
<dbReference type="PANTHER" id="PTHR43432">
    <property type="entry name" value="SLR0285 PROTEIN"/>
    <property type="match status" value="1"/>
</dbReference>
<protein>
    <submittedName>
        <fullName evidence="6">PA0069 family radical SAM protein</fullName>
    </submittedName>
</protein>
<proteinExistence type="predicted"/>
<dbReference type="InterPro" id="IPR006638">
    <property type="entry name" value="Elp3/MiaA/NifB-like_rSAM"/>
</dbReference>
<dbReference type="EMBL" id="CP119075">
    <property type="protein sequence ID" value="WED64885.1"/>
    <property type="molecule type" value="Genomic_DNA"/>
</dbReference>
<dbReference type="CDD" id="cd01335">
    <property type="entry name" value="Radical_SAM"/>
    <property type="match status" value="1"/>
</dbReference>
<dbReference type="AlphaFoldDB" id="A0AAE9ZXR6"/>
<dbReference type="RefSeq" id="WP_330931850.1">
    <property type="nucleotide sequence ID" value="NZ_CP119075.1"/>
</dbReference>